<dbReference type="GO" id="GO:0005525">
    <property type="term" value="F:GTP binding"/>
    <property type="evidence" value="ECO:0007669"/>
    <property type="project" value="InterPro"/>
</dbReference>
<evidence type="ECO:0000256" key="5">
    <source>
        <dbReference type="SAM" id="MobiDB-lite"/>
    </source>
</evidence>
<dbReference type="WBParaSite" id="ACRNAN_scaffold1116.g10731.t1">
    <property type="protein sequence ID" value="ACRNAN_scaffold1116.g10731.t1"/>
    <property type="gene ID" value="ACRNAN_scaffold1116.g10731"/>
</dbReference>
<dbReference type="PROSITE" id="PS51419">
    <property type="entry name" value="RAB"/>
    <property type="match status" value="1"/>
</dbReference>
<proteinExistence type="inferred from homology"/>
<dbReference type="GO" id="GO:0003925">
    <property type="term" value="F:G protein activity"/>
    <property type="evidence" value="ECO:0007669"/>
    <property type="project" value="UniProtKB-EC"/>
</dbReference>
<dbReference type="PANTHER" id="PTHR45704">
    <property type="entry name" value="RAS-LIKE FAMILY MEMBER 11"/>
    <property type="match status" value="1"/>
</dbReference>
<organism evidence="6 7">
    <name type="scientific">Acrobeloides nanus</name>
    <dbReference type="NCBI Taxonomy" id="290746"/>
    <lineage>
        <taxon>Eukaryota</taxon>
        <taxon>Metazoa</taxon>
        <taxon>Ecdysozoa</taxon>
        <taxon>Nematoda</taxon>
        <taxon>Chromadorea</taxon>
        <taxon>Rhabditida</taxon>
        <taxon>Tylenchina</taxon>
        <taxon>Cephalobomorpha</taxon>
        <taxon>Cephaloboidea</taxon>
        <taxon>Cephalobidae</taxon>
        <taxon>Acrobeloides</taxon>
    </lineage>
</organism>
<evidence type="ECO:0000313" key="7">
    <source>
        <dbReference type="WBParaSite" id="ACRNAN_scaffold1116.g10731.t1"/>
    </source>
</evidence>
<dbReference type="SMART" id="SM00175">
    <property type="entry name" value="RAB"/>
    <property type="match status" value="1"/>
</dbReference>
<dbReference type="Pfam" id="PF00071">
    <property type="entry name" value="Ras"/>
    <property type="match status" value="1"/>
</dbReference>
<comment type="similarity">
    <text evidence="1">Belongs to the small GTPase superfamily. Ras family.</text>
</comment>
<dbReference type="SMART" id="SM00173">
    <property type="entry name" value="RAS"/>
    <property type="match status" value="1"/>
</dbReference>
<protein>
    <recommendedName>
        <fullName evidence="2">small monomeric GTPase</fullName>
        <ecNumber evidence="2">3.6.5.2</ecNumber>
    </recommendedName>
</protein>
<comment type="catalytic activity">
    <reaction evidence="4">
        <text>GTP + H2O = GDP + phosphate + H(+)</text>
        <dbReference type="Rhea" id="RHEA:19669"/>
        <dbReference type="ChEBI" id="CHEBI:15377"/>
        <dbReference type="ChEBI" id="CHEBI:15378"/>
        <dbReference type="ChEBI" id="CHEBI:37565"/>
        <dbReference type="ChEBI" id="CHEBI:43474"/>
        <dbReference type="ChEBI" id="CHEBI:58189"/>
        <dbReference type="EC" id="3.6.5.2"/>
    </reaction>
</comment>
<accession>A0A914CK09</accession>
<reference evidence="7" key="1">
    <citation type="submission" date="2022-11" db="UniProtKB">
        <authorList>
            <consortium name="WormBaseParasite"/>
        </authorList>
    </citation>
    <scope>IDENTIFICATION</scope>
</reference>
<feature type="region of interest" description="Disordered" evidence="5">
    <location>
        <begin position="69"/>
        <end position="97"/>
    </location>
</feature>
<dbReference type="InterPro" id="IPR001806">
    <property type="entry name" value="Small_GTPase"/>
</dbReference>
<dbReference type="AlphaFoldDB" id="A0A914CK09"/>
<keyword evidence="6" id="KW-1185">Reference proteome</keyword>
<dbReference type="InterPro" id="IPR051065">
    <property type="entry name" value="Ras-related_GTPase"/>
</dbReference>
<dbReference type="PRINTS" id="PR00449">
    <property type="entry name" value="RASTRNSFRMNG"/>
</dbReference>
<keyword evidence="3" id="KW-0378">Hydrolase</keyword>
<evidence type="ECO:0000256" key="1">
    <source>
        <dbReference type="ARBA" id="ARBA00008344"/>
    </source>
</evidence>
<dbReference type="PROSITE" id="PS51421">
    <property type="entry name" value="RAS"/>
    <property type="match status" value="1"/>
</dbReference>
<dbReference type="SUPFAM" id="SSF52540">
    <property type="entry name" value="P-loop containing nucleoside triphosphate hydrolases"/>
    <property type="match status" value="1"/>
</dbReference>
<evidence type="ECO:0000256" key="3">
    <source>
        <dbReference type="ARBA" id="ARBA00022801"/>
    </source>
</evidence>
<evidence type="ECO:0000313" key="6">
    <source>
        <dbReference type="Proteomes" id="UP000887540"/>
    </source>
</evidence>
<evidence type="ECO:0000256" key="2">
    <source>
        <dbReference type="ARBA" id="ARBA00011984"/>
    </source>
</evidence>
<dbReference type="SMART" id="SM00174">
    <property type="entry name" value="RHO"/>
    <property type="match status" value="1"/>
</dbReference>
<dbReference type="Proteomes" id="UP000887540">
    <property type="component" value="Unplaced"/>
</dbReference>
<name>A0A914CK09_9BILA</name>
<evidence type="ECO:0000256" key="4">
    <source>
        <dbReference type="ARBA" id="ARBA00048098"/>
    </source>
</evidence>
<sequence>MATSIYSLNKIDETPTTPLAVPIPSCSRFVIRSPQCPACYAPPSSVSPIQNLALETLLAYWGEAREKKEQFPELKRNTSPTNSSSSSGFEESEDLHNSSSQNEDCCIQKFNIAILGASGVGKSRLARTQYLNRLFFGTIEDNKELSIRENDDSRRSDPELQAKFMIEILDNNIIGQDLNEVHGVIIAYSISDYESFLEVEKFFKEIKGVYQKEVPIIVVATKSDLESSKRMVSTKDGEILANRLGCLFMEVSAKKNKGFYGIGAAHRKEYD</sequence>
<dbReference type="EC" id="3.6.5.2" evidence="2"/>
<dbReference type="Gene3D" id="3.40.50.300">
    <property type="entry name" value="P-loop containing nucleotide triphosphate hydrolases"/>
    <property type="match status" value="1"/>
</dbReference>
<dbReference type="InterPro" id="IPR027417">
    <property type="entry name" value="P-loop_NTPase"/>
</dbReference>